<protein>
    <submittedName>
        <fullName evidence="2">Uncharacterized protein</fullName>
    </submittedName>
</protein>
<keyword evidence="1" id="KW-0812">Transmembrane</keyword>
<dbReference type="Proteomes" id="UP001295684">
    <property type="component" value="Unassembled WGS sequence"/>
</dbReference>
<organism evidence="2 3">
    <name type="scientific">Euplotes crassus</name>
    <dbReference type="NCBI Taxonomy" id="5936"/>
    <lineage>
        <taxon>Eukaryota</taxon>
        <taxon>Sar</taxon>
        <taxon>Alveolata</taxon>
        <taxon>Ciliophora</taxon>
        <taxon>Intramacronucleata</taxon>
        <taxon>Spirotrichea</taxon>
        <taxon>Hypotrichia</taxon>
        <taxon>Euplotida</taxon>
        <taxon>Euplotidae</taxon>
        <taxon>Moneuplotes</taxon>
    </lineage>
</organism>
<comment type="caution">
    <text evidence="2">The sequence shown here is derived from an EMBL/GenBank/DDBJ whole genome shotgun (WGS) entry which is preliminary data.</text>
</comment>
<gene>
    <name evidence="2" type="ORF">ECRASSUSDP1_LOCUS23527</name>
</gene>
<reference evidence="2" key="1">
    <citation type="submission" date="2023-07" db="EMBL/GenBank/DDBJ databases">
        <authorList>
            <consortium name="AG Swart"/>
            <person name="Singh M."/>
            <person name="Singh A."/>
            <person name="Seah K."/>
            <person name="Emmerich C."/>
        </authorList>
    </citation>
    <scope>NUCLEOTIDE SEQUENCE</scope>
    <source>
        <strain evidence="2">DP1</strain>
    </source>
</reference>
<dbReference type="AlphaFoldDB" id="A0AAD1Y1H3"/>
<evidence type="ECO:0000256" key="1">
    <source>
        <dbReference type="SAM" id="Phobius"/>
    </source>
</evidence>
<keyword evidence="1" id="KW-1133">Transmembrane helix</keyword>
<keyword evidence="3" id="KW-1185">Reference proteome</keyword>
<accession>A0AAD1Y1H3</accession>
<feature type="transmembrane region" description="Helical" evidence="1">
    <location>
        <begin position="12"/>
        <end position="32"/>
    </location>
</feature>
<sequence length="146" mass="16549">MGFLEEDRILGVLGVILVGCVVVLLWMCRKGVFGGLEVKKRRGWWRNKEGGEIRYEDDVSESLMGREELDELCEVIKKFGISEESYLISLFTENSQLDTKAVIKILQNRHLCSFTTTPITSPDPKDSNSCTRLSPAILFRSKRSSC</sequence>
<name>A0AAD1Y1H3_EUPCR</name>
<proteinExistence type="predicted"/>
<dbReference type="EMBL" id="CAMPGE010024203">
    <property type="protein sequence ID" value="CAI2382060.1"/>
    <property type="molecule type" value="Genomic_DNA"/>
</dbReference>
<evidence type="ECO:0000313" key="2">
    <source>
        <dbReference type="EMBL" id="CAI2382060.1"/>
    </source>
</evidence>
<evidence type="ECO:0000313" key="3">
    <source>
        <dbReference type="Proteomes" id="UP001295684"/>
    </source>
</evidence>
<keyword evidence="1" id="KW-0472">Membrane</keyword>